<keyword evidence="3" id="KW-1185">Reference proteome</keyword>
<dbReference type="Proteomes" id="UP000683360">
    <property type="component" value="Unassembled WGS sequence"/>
</dbReference>
<evidence type="ECO:0000256" key="1">
    <source>
        <dbReference type="SAM" id="MobiDB-lite"/>
    </source>
</evidence>
<evidence type="ECO:0000313" key="2">
    <source>
        <dbReference type="EMBL" id="CAG2233756.1"/>
    </source>
</evidence>
<dbReference type="AlphaFoldDB" id="A0A8S3TQS2"/>
<evidence type="ECO:0000313" key="3">
    <source>
        <dbReference type="Proteomes" id="UP000683360"/>
    </source>
</evidence>
<gene>
    <name evidence="2" type="ORF">MEDL_46429</name>
</gene>
<feature type="compositionally biased region" description="Basic and acidic residues" evidence="1">
    <location>
        <begin position="32"/>
        <end position="46"/>
    </location>
</feature>
<dbReference type="EMBL" id="CAJPWZ010002217">
    <property type="protein sequence ID" value="CAG2233756.1"/>
    <property type="molecule type" value="Genomic_DNA"/>
</dbReference>
<reference evidence="2" key="1">
    <citation type="submission" date="2021-03" db="EMBL/GenBank/DDBJ databases">
        <authorList>
            <person name="Bekaert M."/>
        </authorList>
    </citation>
    <scope>NUCLEOTIDE SEQUENCE</scope>
</reference>
<organism evidence="2 3">
    <name type="scientific">Mytilus edulis</name>
    <name type="common">Blue mussel</name>
    <dbReference type="NCBI Taxonomy" id="6550"/>
    <lineage>
        <taxon>Eukaryota</taxon>
        <taxon>Metazoa</taxon>
        <taxon>Spiralia</taxon>
        <taxon>Lophotrochozoa</taxon>
        <taxon>Mollusca</taxon>
        <taxon>Bivalvia</taxon>
        <taxon>Autobranchia</taxon>
        <taxon>Pteriomorphia</taxon>
        <taxon>Mytilida</taxon>
        <taxon>Mytiloidea</taxon>
        <taxon>Mytilidae</taxon>
        <taxon>Mytilinae</taxon>
        <taxon>Mytilus</taxon>
    </lineage>
</organism>
<proteinExistence type="predicted"/>
<protein>
    <submittedName>
        <fullName evidence="2">Uncharacterized protein</fullName>
    </submittedName>
</protein>
<comment type="caution">
    <text evidence="2">The sequence shown here is derived from an EMBL/GenBank/DDBJ whole genome shotgun (WGS) entry which is preliminary data.</text>
</comment>
<name>A0A8S3TQS2_MYTED</name>
<sequence length="280" mass="32496">MTKSLSIKFSEIDVCCIPEISEDTDMPSLNDGENRRDDPESTENARSKVTVKWRRRLYSFKTTVLAKPIIDDDEAQTRPDRYVKIYPHLKTAFVSFRFWKSILQHVFGGNDNALLHRLSINAREEITQELERNKQHIDSFKNSVTDVNSEVSDQVIIDHFVPFQTSFRPGQIVTIQISAQELSGILTPIPQIVILTNGIKFCLPHVQDPIKTFLRYAKSSSLPKYRNIVDYMNIWLPIVEMESTYNAVHSEESVIINELPLKFKNNQGMFELDQEFWRQT</sequence>
<feature type="region of interest" description="Disordered" evidence="1">
    <location>
        <begin position="22"/>
        <end position="47"/>
    </location>
</feature>
<dbReference type="OrthoDB" id="10478031at2759"/>
<accession>A0A8S3TQS2</accession>